<evidence type="ECO:0000313" key="2">
    <source>
        <dbReference type="EMBL" id="KJN26942.1"/>
    </source>
</evidence>
<comment type="caution">
    <text evidence="2">The sequence shown here is derived from an EMBL/GenBank/DDBJ whole genome shotgun (WGS) entry which is preliminary data.</text>
</comment>
<dbReference type="RefSeq" id="WP_045285636.1">
    <property type="nucleotide sequence ID" value="NZ_JZYX01000021.1"/>
</dbReference>
<dbReference type="Gene3D" id="3.90.550.10">
    <property type="entry name" value="Spore Coat Polysaccharide Biosynthesis Protein SpsA, Chain A"/>
    <property type="match status" value="1"/>
</dbReference>
<dbReference type="Proteomes" id="UP000033352">
    <property type="component" value="Unassembled WGS sequence"/>
</dbReference>
<protein>
    <recommendedName>
        <fullName evidence="1">Glycosyltransferase 2-like domain-containing protein</fullName>
    </recommendedName>
</protein>
<reference evidence="2 3" key="1">
    <citation type="submission" date="2015-03" db="EMBL/GenBank/DDBJ databases">
        <authorList>
            <person name="McCorrison J."/>
            <person name="Sanka R."/>
            <person name="Adams M."/>
            <person name="Brinkac L."/>
            <person name="Nierman W."/>
            <person name="Sutton G."/>
            <person name="Nelson K."/>
            <person name="Kiedrowski L."/>
            <person name="Guerrero D."/>
            <person name="Bonomo R."/>
        </authorList>
    </citation>
    <scope>NUCLEOTIDE SEQUENCE [LARGE SCALE GENOMIC DNA]</scope>
    <source>
        <strain evidence="2 3">35699</strain>
    </source>
</reference>
<dbReference type="PANTHER" id="PTHR22916">
    <property type="entry name" value="GLYCOSYLTRANSFERASE"/>
    <property type="match status" value="1"/>
</dbReference>
<dbReference type="PATRIC" id="fig|1619248.3.peg.1538"/>
<dbReference type="InterPro" id="IPR001173">
    <property type="entry name" value="Glyco_trans_2-like"/>
</dbReference>
<dbReference type="CDD" id="cd00761">
    <property type="entry name" value="Glyco_tranf_GTA_type"/>
    <property type="match status" value="1"/>
</dbReference>
<evidence type="ECO:0000313" key="3">
    <source>
        <dbReference type="Proteomes" id="UP000033352"/>
    </source>
</evidence>
<dbReference type="AlphaFoldDB" id="A0A0F1AYH5"/>
<proteinExistence type="predicted"/>
<name>A0A0F1AYH5_9ENTR</name>
<dbReference type="InterPro" id="IPR029044">
    <property type="entry name" value="Nucleotide-diphossugar_trans"/>
</dbReference>
<sequence length="323" mass="37476">MPDISFIIPVYNVSTYLRDFFSPFKFCKLSCEIIFVNDGSTDSSAEILKLFAANDPRVIVLDKVNGGVSTARNHGICHASGKFISCLDPDDILSPAFFKYIDFSIKNFHNVDTIIYRYEKFHDGKSIKVLNNYDVDFSSVEYVPKKMLYALHNYPWIRIVRRELYSDNLFPEGIIYEDSVTIPLLNARAVKVLKINKVLYHYRIRKDSLTNFNVLRNMELVTALSLLEERVEGFNEYRPSLYACVAHLSRSALITLYRTSKADSSLLIFNKNQEIIHRKFNRYSLSTILRCDANCPDKICFSLLKMNRIGFFCFKMLYKIISK</sequence>
<dbReference type="SUPFAM" id="SSF53448">
    <property type="entry name" value="Nucleotide-diphospho-sugar transferases"/>
    <property type="match status" value="1"/>
</dbReference>
<dbReference type="Pfam" id="PF00535">
    <property type="entry name" value="Glycos_transf_2"/>
    <property type="match status" value="1"/>
</dbReference>
<feature type="domain" description="Glycosyltransferase 2-like" evidence="1">
    <location>
        <begin position="5"/>
        <end position="106"/>
    </location>
</feature>
<dbReference type="GO" id="GO:0016758">
    <property type="term" value="F:hexosyltransferase activity"/>
    <property type="evidence" value="ECO:0007669"/>
    <property type="project" value="UniProtKB-ARBA"/>
</dbReference>
<evidence type="ECO:0000259" key="1">
    <source>
        <dbReference type="Pfam" id="PF00535"/>
    </source>
</evidence>
<accession>A0A0F1AYH5</accession>
<gene>
    <name evidence="2" type="ORF">SS37_11690</name>
</gene>
<dbReference type="EMBL" id="JZYX01000021">
    <property type="protein sequence ID" value="KJN26942.1"/>
    <property type="molecule type" value="Genomic_DNA"/>
</dbReference>
<organism evidence="2 3">
    <name type="scientific">Enterobacter sichuanensis</name>
    <dbReference type="NCBI Taxonomy" id="2071710"/>
    <lineage>
        <taxon>Bacteria</taxon>
        <taxon>Pseudomonadati</taxon>
        <taxon>Pseudomonadota</taxon>
        <taxon>Gammaproteobacteria</taxon>
        <taxon>Enterobacterales</taxon>
        <taxon>Enterobacteriaceae</taxon>
        <taxon>Enterobacter</taxon>
        <taxon>Enterobacter cloacae complex</taxon>
    </lineage>
</organism>
<dbReference type="PANTHER" id="PTHR22916:SF3">
    <property type="entry name" value="UDP-GLCNAC:BETAGAL BETA-1,3-N-ACETYLGLUCOSAMINYLTRANSFERASE-LIKE PROTEIN 1"/>
    <property type="match status" value="1"/>
</dbReference>
<dbReference type="OrthoDB" id="6813549at2"/>